<dbReference type="PROSITE" id="PS51354">
    <property type="entry name" value="GLUTAREDOXIN_2"/>
    <property type="match status" value="1"/>
</dbReference>
<evidence type="ECO:0000313" key="3">
    <source>
        <dbReference type="Proteomes" id="UP000559117"/>
    </source>
</evidence>
<feature type="domain" description="Glutaredoxin" evidence="1">
    <location>
        <begin position="2"/>
        <end position="61"/>
    </location>
</feature>
<dbReference type="RefSeq" id="WP_183863093.1">
    <property type="nucleotide sequence ID" value="NZ_JACHFH010000043.1"/>
</dbReference>
<dbReference type="PANTHER" id="PTHR34386">
    <property type="entry name" value="GLUTAREDOXIN"/>
    <property type="match status" value="1"/>
</dbReference>
<accession>A0A840UWX3</accession>
<proteinExistence type="predicted"/>
<dbReference type="PANTHER" id="PTHR34386:SF1">
    <property type="entry name" value="GLUTAREDOXIN-LIKE PROTEIN NRDH"/>
    <property type="match status" value="1"/>
</dbReference>
<evidence type="ECO:0000259" key="1">
    <source>
        <dbReference type="Pfam" id="PF00462"/>
    </source>
</evidence>
<dbReference type="InterPro" id="IPR051548">
    <property type="entry name" value="Grx-like_ET"/>
</dbReference>
<sequence>MIKVYSISDCSWCKKAKSYLEQKGVNYEEINVEHDAEGLKELVSLSGQQSVPVVNIDGKIVIGFDRNKIDEYLQWQLSQF</sequence>
<comment type="caution">
    <text evidence="2">The sequence shown here is derived from an EMBL/GenBank/DDBJ whole genome shotgun (WGS) entry which is preliminary data.</text>
</comment>
<dbReference type="CDD" id="cd02976">
    <property type="entry name" value="NrdH"/>
    <property type="match status" value="1"/>
</dbReference>
<dbReference type="Gene3D" id="3.40.30.10">
    <property type="entry name" value="Glutaredoxin"/>
    <property type="match status" value="1"/>
</dbReference>
<keyword evidence="3" id="KW-1185">Reference proteome</keyword>
<protein>
    <submittedName>
        <fullName evidence="2">Glutaredoxin-like YruB-family protein</fullName>
    </submittedName>
</protein>
<dbReference type="NCBIfam" id="TIGR02196">
    <property type="entry name" value="GlrX_YruB"/>
    <property type="match status" value="1"/>
</dbReference>
<dbReference type="SUPFAM" id="SSF52833">
    <property type="entry name" value="Thioredoxin-like"/>
    <property type="match status" value="1"/>
</dbReference>
<dbReference type="AlphaFoldDB" id="A0A840UWX3"/>
<dbReference type="InterPro" id="IPR036249">
    <property type="entry name" value="Thioredoxin-like_sf"/>
</dbReference>
<gene>
    <name evidence="2" type="ORF">HNR32_002505</name>
</gene>
<dbReference type="EMBL" id="JACHFH010000043">
    <property type="protein sequence ID" value="MBB5337344.1"/>
    <property type="molecule type" value="Genomic_DNA"/>
</dbReference>
<dbReference type="Proteomes" id="UP000559117">
    <property type="component" value="Unassembled WGS sequence"/>
</dbReference>
<dbReference type="InterPro" id="IPR002109">
    <property type="entry name" value="Glutaredoxin"/>
</dbReference>
<name>A0A840UWX3_9FIRM</name>
<organism evidence="2 3">
    <name type="scientific">Pectinatus brassicae</name>
    <dbReference type="NCBI Taxonomy" id="862415"/>
    <lineage>
        <taxon>Bacteria</taxon>
        <taxon>Bacillati</taxon>
        <taxon>Bacillota</taxon>
        <taxon>Negativicutes</taxon>
        <taxon>Selenomonadales</taxon>
        <taxon>Selenomonadaceae</taxon>
        <taxon>Pectinatus</taxon>
    </lineage>
</organism>
<reference evidence="2 3" key="1">
    <citation type="submission" date="2020-08" db="EMBL/GenBank/DDBJ databases">
        <title>Genomic Encyclopedia of Type Strains, Phase IV (KMG-IV): sequencing the most valuable type-strain genomes for metagenomic binning, comparative biology and taxonomic classification.</title>
        <authorList>
            <person name="Goeker M."/>
        </authorList>
    </citation>
    <scope>NUCLEOTIDE SEQUENCE [LARGE SCALE GENOMIC DNA]</scope>
    <source>
        <strain evidence="2 3">DSM 24661</strain>
    </source>
</reference>
<evidence type="ECO:0000313" key="2">
    <source>
        <dbReference type="EMBL" id="MBB5337344.1"/>
    </source>
</evidence>
<dbReference type="GO" id="GO:0009055">
    <property type="term" value="F:electron transfer activity"/>
    <property type="evidence" value="ECO:0007669"/>
    <property type="project" value="TreeGrafter"/>
</dbReference>
<dbReference type="InterPro" id="IPR011911">
    <property type="entry name" value="GlrX_YruB"/>
</dbReference>
<dbReference type="Pfam" id="PF00462">
    <property type="entry name" value="Glutaredoxin"/>
    <property type="match status" value="1"/>
</dbReference>
<dbReference type="GO" id="GO:0045454">
    <property type="term" value="P:cell redox homeostasis"/>
    <property type="evidence" value="ECO:0007669"/>
    <property type="project" value="TreeGrafter"/>
</dbReference>